<organism evidence="2 4">
    <name type="scientific">Devosia limi DSM 17137</name>
    <dbReference type="NCBI Taxonomy" id="1121477"/>
    <lineage>
        <taxon>Bacteria</taxon>
        <taxon>Pseudomonadati</taxon>
        <taxon>Pseudomonadota</taxon>
        <taxon>Alphaproteobacteria</taxon>
        <taxon>Hyphomicrobiales</taxon>
        <taxon>Devosiaceae</taxon>
        <taxon>Devosia</taxon>
    </lineage>
</organism>
<reference evidence="3 5" key="2">
    <citation type="submission" date="2016-11" db="EMBL/GenBank/DDBJ databases">
        <authorList>
            <person name="Jaros S."/>
            <person name="Januszkiewicz K."/>
            <person name="Wedrychowicz H."/>
        </authorList>
    </citation>
    <scope>NUCLEOTIDE SEQUENCE [LARGE SCALE GENOMIC DNA]</scope>
    <source>
        <strain evidence="3 5">DSM 17137</strain>
    </source>
</reference>
<reference evidence="2 4" key="1">
    <citation type="submission" date="2015-03" db="EMBL/GenBank/DDBJ databases">
        <authorList>
            <person name="Hassan Y.I."/>
            <person name="Lepp D."/>
            <person name="Zhou T."/>
        </authorList>
    </citation>
    <scope>NUCLEOTIDE SEQUENCE [LARGE SCALE GENOMIC DNA]</scope>
    <source>
        <strain evidence="2 4">DSM 17137</strain>
    </source>
</reference>
<dbReference type="Proteomes" id="UP000184533">
    <property type="component" value="Unassembled WGS sequence"/>
</dbReference>
<dbReference type="EMBL" id="FQVC01000005">
    <property type="protein sequence ID" value="SHF15988.1"/>
    <property type="molecule type" value="Genomic_DNA"/>
</dbReference>
<dbReference type="InterPro" id="IPR010642">
    <property type="entry name" value="Invasion_prot_B"/>
</dbReference>
<name>A0A0F5LP07_9HYPH</name>
<evidence type="ECO:0008006" key="6">
    <source>
        <dbReference type="Google" id="ProtNLM"/>
    </source>
</evidence>
<keyword evidence="4" id="KW-1185">Reference proteome</keyword>
<dbReference type="OrthoDB" id="9806572at2"/>
<keyword evidence="1" id="KW-0732">Signal</keyword>
<sequence length="167" mass="17216">MNKRIVPLALALSLVLTVAASAQSVRLLGDFRDWSSYAATDGSGQVCFAMTKPKSVTPTPDGFTQAHLYITNRPGESVANEFNLVAGFAFQPDSTATVSVGGQNFTLFTQNDAAWLDDAGQSSALASAIRAGSSMTVEGTSAAGIKIVETFSLSGATAASQAINAEC</sequence>
<dbReference type="Proteomes" id="UP000033608">
    <property type="component" value="Unassembled WGS sequence"/>
</dbReference>
<feature type="signal peptide" evidence="1">
    <location>
        <begin position="1"/>
        <end position="22"/>
    </location>
</feature>
<evidence type="ECO:0000313" key="4">
    <source>
        <dbReference type="Proteomes" id="UP000033608"/>
    </source>
</evidence>
<proteinExistence type="predicted"/>
<feature type="chain" id="PRO_5015038261" description="Invasion associated locus B (IalB) protein" evidence="1">
    <location>
        <begin position="23"/>
        <end position="167"/>
    </location>
</feature>
<dbReference type="AlphaFoldDB" id="A0A0F5LP07"/>
<dbReference type="InterPro" id="IPR038696">
    <property type="entry name" value="IalB_sf"/>
</dbReference>
<evidence type="ECO:0000256" key="1">
    <source>
        <dbReference type="SAM" id="SignalP"/>
    </source>
</evidence>
<evidence type="ECO:0000313" key="2">
    <source>
        <dbReference type="EMBL" id="KKB84081.1"/>
    </source>
</evidence>
<dbReference type="Gene3D" id="2.60.40.1880">
    <property type="entry name" value="Invasion associated locus B (IalB) protein"/>
    <property type="match status" value="1"/>
</dbReference>
<dbReference type="EMBL" id="LAJF01000083">
    <property type="protein sequence ID" value="KKB84081.1"/>
    <property type="molecule type" value="Genomic_DNA"/>
</dbReference>
<protein>
    <recommendedName>
        <fullName evidence="6">Invasion associated locus B (IalB) protein</fullName>
    </recommendedName>
</protein>
<accession>A0A0F5LP07</accession>
<dbReference type="STRING" id="1121477.SAMN02745223_01900"/>
<evidence type="ECO:0000313" key="3">
    <source>
        <dbReference type="EMBL" id="SHF15988.1"/>
    </source>
</evidence>
<dbReference type="Pfam" id="PF06776">
    <property type="entry name" value="IalB"/>
    <property type="match status" value="1"/>
</dbReference>
<gene>
    <name evidence="3" type="ORF">SAMN02745223_01900</name>
    <name evidence="2" type="ORF">VW29_11895</name>
</gene>
<evidence type="ECO:0000313" key="5">
    <source>
        <dbReference type="Proteomes" id="UP000184533"/>
    </source>
</evidence>
<dbReference type="PATRIC" id="fig|1121477.3.peg.3534"/>
<dbReference type="RefSeq" id="WP_046135484.1">
    <property type="nucleotide sequence ID" value="NZ_FQVC01000005.1"/>
</dbReference>